<dbReference type="RefSeq" id="WP_058935750.1">
    <property type="nucleotide sequence ID" value="NZ_CP013729.1"/>
</dbReference>
<accession>A0A0U3LML2</accession>
<keyword evidence="2" id="KW-1185">Reference proteome</keyword>
<dbReference type="Proteomes" id="UP000060699">
    <property type="component" value="Chromosome"/>
</dbReference>
<proteinExistence type="predicted"/>
<reference evidence="1 2" key="1">
    <citation type="submission" date="2015-12" db="EMBL/GenBank/DDBJ databases">
        <title>Complete genome of Roseateles depolymerans KCTC 42856.</title>
        <authorList>
            <person name="Kim K.M."/>
        </authorList>
    </citation>
    <scope>NUCLEOTIDE SEQUENCE [LARGE SCALE GENOMIC DNA]</scope>
    <source>
        <strain evidence="1 2">KCTC 42856</strain>
    </source>
</reference>
<dbReference type="AlphaFoldDB" id="A0A0U3LML2"/>
<protein>
    <submittedName>
        <fullName evidence="1">Uncharacterized protein</fullName>
    </submittedName>
</protein>
<name>A0A0U3LML2_9BURK</name>
<dbReference type="OrthoDB" id="6044804at2"/>
<evidence type="ECO:0000313" key="1">
    <source>
        <dbReference type="EMBL" id="ALV07682.1"/>
    </source>
</evidence>
<organism evidence="1 2">
    <name type="scientific">Roseateles depolymerans</name>
    <dbReference type="NCBI Taxonomy" id="76731"/>
    <lineage>
        <taxon>Bacteria</taxon>
        <taxon>Pseudomonadati</taxon>
        <taxon>Pseudomonadota</taxon>
        <taxon>Betaproteobacteria</taxon>
        <taxon>Burkholderiales</taxon>
        <taxon>Sphaerotilaceae</taxon>
        <taxon>Roseateles</taxon>
    </lineage>
</organism>
<sequence>MSALDGDPRSLLGQGWDDPALQKALKAWPDREWIDQESIDKAVENGRLSLFNLDLGAYLSFTDKSSFMSRFGLPKSSGAITVCRVVLFGQYRQDVSRYEGPVLAGLDTQSPFQRWVDTLGRPEWVHIVNCVVRKARWHFDSNVADVSFTPGGVCRLISIAPAFTQEAIATQAATRQLQAQILSPDGVIASLGLPLTDSRLLTSLQSIRYESKLDEASSYGEIDFSDDHGFQLYAAPRAVLSMNASDDVSPSALCLSGARYRRDLDFKSVQWQGPLPFGITFDDGPDTVLAKVGQSVDTEDFDEMEGFHRWRFESFDLHVLYSLAEDCVYRVTLLGRRQEELL</sequence>
<dbReference type="STRING" id="76731.RD2015_3223"/>
<dbReference type="EMBL" id="CP013729">
    <property type="protein sequence ID" value="ALV07682.1"/>
    <property type="molecule type" value="Genomic_DNA"/>
</dbReference>
<dbReference type="KEGG" id="rdp:RD2015_3223"/>
<gene>
    <name evidence="1" type="ORF">RD2015_3223</name>
</gene>
<evidence type="ECO:0000313" key="2">
    <source>
        <dbReference type="Proteomes" id="UP000060699"/>
    </source>
</evidence>